<evidence type="ECO:0000256" key="5">
    <source>
        <dbReference type="ARBA" id="ARBA00022764"/>
    </source>
</evidence>
<dbReference type="RefSeq" id="WP_224124813.1">
    <property type="nucleotide sequence ID" value="NZ_JAIQZJ010000014.1"/>
</dbReference>
<comment type="similarity">
    <text evidence="2">Belongs to the prokaryotic sulfate-binding protein family.</text>
</comment>
<comment type="caution">
    <text evidence="7">The sequence shown here is derived from an EMBL/GenBank/DDBJ whole genome shotgun (WGS) entry which is preliminary data.</text>
</comment>
<evidence type="ECO:0000256" key="2">
    <source>
        <dbReference type="ARBA" id="ARBA00006099"/>
    </source>
</evidence>
<sequence length="342" mass="35563">MNKTIKVAVALSAAGVLALTGCGSDSGSGSDSDSINVVGYSVLEQANTEVIKAFNDTDAGDGVDIKGSYGASGDQSRAVEAGQDADEVHLSLEPDVTRLVDDGLVDKDWKDNDTDGICTQSIVVMVVQKGNPKGIDSWDDLAKPGVGIVTPNPASSGSAKWNLLAAYGSVLADGGSASDAEAYMKSFFSNVVALPDSGRDATTAFTSGTGDVLLSYENEAILARQSGTDFDYVIPDSSILIQNPCALTKDAPKAAEDFMAFQKSEAGQKLYAETGYRPLVDVGDVEVDGANDPSNPFPDPKKLLTIDQDFGGWSEANDKYFGDGEDGNTLGILTKIQAESGA</sequence>
<dbReference type="PANTHER" id="PTHR30368:SF2">
    <property type="entry name" value="SULFATE-BINDING PROTEIN"/>
    <property type="match status" value="1"/>
</dbReference>
<evidence type="ECO:0000313" key="8">
    <source>
        <dbReference type="Proteomes" id="UP000780875"/>
    </source>
</evidence>
<feature type="chain" id="PRO_5045679337" evidence="6">
    <location>
        <begin position="19"/>
        <end position="342"/>
    </location>
</feature>
<dbReference type="PANTHER" id="PTHR30368">
    <property type="entry name" value="SULFATE-BINDING PROTEIN"/>
    <property type="match status" value="1"/>
</dbReference>
<keyword evidence="4 6" id="KW-0732">Signal</keyword>
<keyword evidence="3" id="KW-0813">Transport</keyword>
<dbReference type="EMBL" id="JAIQZJ010000014">
    <property type="protein sequence ID" value="MBZ5740453.1"/>
    <property type="molecule type" value="Genomic_DNA"/>
</dbReference>
<organism evidence="7 8">
    <name type="scientific">Nocardioides mangrovi</name>
    <dbReference type="NCBI Taxonomy" id="2874580"/>
    <lineage>
        <taxon>Bacteria</taxon>
        <taxon>Bacillati</taxon>
        <taxon>Actinomycetota</taxon>
        <taxon>Actinomycetes</taxon>
        <taxon>Propionibacteriales</taxon>
        <taxon>Nocardioidaceae</taxon>
        <taxon>Nocardioides</taxon>
    </lineage>
</organism>
<dbReference type="Gene3D" id="3.40.190.10">
    <property type="entry name" value="Periplasmic binding protein-like II"/>
    <property type="match status" value="2"/>
</dbReference>
<proteinExistence type="inferred from homology"/>
<feature type="signal peptide" evidence="6">
    <location>
        <begin position="1"/>
        <end position="18"/>
    </location>
</feature>
<reference evidence="7 8" key="1">
    <citation type="submission" date="2021-09" db="EMBL/GenBank/DDBJ databases">
        <title>Whole genome sequence of Nocardioides sp. GBK3QG-3.</title>
        <authorList>
            <person name="Tuo L."/>
        </authorList>
    </citation>
    <scope>NUCLEOTIDE SEQUENCE [LARGE SCALE GENOMIC DNA]</scope>
    <source>
        <strain evidence="7 8">GBK3QG-3</strain>
    </source>
</reference>
<comment type="subcellular location">
    <subcellularLocation>
        <location evidence="1">Periplasm</location>
    </subcellularLocation>
</comment>
<evidence type="ECO:0000256" key="3">
    <source>
        <dbReference type="ARBA" id="ARBA00022448"/>
    </source>
</evidence>
<name>A0ABS7UHD8_9ACTN</name>
<dbReference type="Proteomes" id="UP000780875">
    <property type="component" value="Unassembled WGS sequence"/>
</dbReference>
<protein>
    <submittedName>
        <fullName evidence="7">Sulfate ABC transporter substrate-binding protein</fullName>
    </submittedName>
</protein>
<dbReference type="NCBIfam" id="TIGR00971">
    <property type="entry name" value="3a0106s03"/>
    <property type="match status" value="1"/>
</dbReference>
<evidence type="ECO:0000256" key="6">
    <source>
        <dbReference type="SAM" id="SignalP"/>
    </source>
</evidence>
<dbReference type="InterPro" id="IPR005669">
    <property type="entry name" value="Thiosulph/SO4-bd"/>
</dbReference>
<keyword evidence="5" id="KW-0574">Periplasm</keyword>
<accession>A0ABS7UHD8</accession>
<evidence type="ECO:0000256" key="1">
    <source>
        <dbReference type="ARBA" id="ARBA00004418"/>
    </source>
</evidence>
<dbReference type="SUPFAM" id="SSF53850">
    <property type="entry name" value="Periplasmic binding protein-like II"/>
    <property type="match status" value="1"/>
</dbReference>
<dbReference type="Pfam" id="PF13531">
    <property type="entry name" value="SBP_bac_11"/>
    <property type="match status" value="1"/>
</dbReference>
<evidence type="ECO:0000313" key="7">
    <source>
        <dbReference type="EMBL" id="MBZ5740453.1"/>
    </source>
</evidence>
<keyword evidence="8" id="KW-1185">Reference proteome</keyword>
<gene>
    <name evidence="7" type="ORF">K8U61_19920</name>
</gene>
<evidence type="ECO:0000256" key="4">
    <source>
        <dbReference type="ARBA" id="ARBA00022729"/>
    </source>
</evidence>
<dbReference type="PROSITE" id="PS51257">
    <property type="entry name" value="PROKAR_LIPOPROTEIN"/>
    <property type="match status" value="1"/>
</dbReference>